<dbReference type="AlphaFoldDB" id="A0A6I1EEC4"/>
<comment type="caution">
    <text evidence="8">The sequence shown here is derived from an EMBL/GenBank/DDBJ whole genome shotgun (WGS) entry which is preliminary data.</text>
</comment>
<dbReference type="EMBL" id="WEHX01000155">
    <property type="protein sequence ID" value="KAB7651919.1"/>
    <property type="molecule type" value="Genomic_DNA"/>
</dbReference>
<evidence type="ECO:0000313" key="8">
    <source>
        <dbReference type="EMBL" id="KAB7651919.1"/>
    </source>
</evidence>
<evidence type="ECO:0000256" key="3">
    <source>
        <dbReference type="ARBA" id="ARBA00022475"/>
    </source>
</evidence>
<feature type="transmembrane region" description="Helical" evidence="7">
    <location>
        <begin position="75"/>
        <end position="96"/>
    </location>
</feature>
<keyword evidence="5 7" id="KW-1133">Transmembrane helix</keyword>
<sequence>MLEQFGILNPWIYTLGALMIVLAPGPNTLYVLKTSVLEGRRAASAAIAAVMIGDSVLIFLAYIGIAAAIKAHPMIFTWVKVAGGLYLAWLGGKVIWNTFFVKKKGEGKPAQIDGGAKASPQKGAVMKSFRTALALSLTNPKAILFYVSFFVQFIDESYAHTGISYLILALILQAISFTWLSLLVTVGADCLKLLARNPGVAKLGNTALGSLFLMFAGKLMLDA</sequence>
<dbReference type="NCBIfam" id="NF008201">
    <property type="entry name" value="PRK10958.1"/>
    <property type="match status" value="1"/>
</dbReference>
<dbReference type="GO" id="GO:0015820">
    <property type="term" value="P:L-leucine transport"/>
    <property type="evidence" value="ECO:0007669"/>
    <property type="project" value="TreeGrafter"/>
</dbReference>
<dbReference type="InterPro" id="IPR001123">
    <property type="entry name" value="LeuE-type"/>
</dbReference>
<name>A0A6I1EEC4_9BURK</name>
<dbReference type="Proteomes" id="UP000430564">
    <property type="component" value="Unassembled WGS sequence"/>
</dbReference>
<evidence type="ECO:0000256" key="4">
    <source>
        <dbReference type="ARBA" id="ARBA00022692"/>
    </source>
</evidence>
<dbReference type="OrthoDB" id="9784202at2"/>
<dbReference type="Pfam" id="PF01810">
    <property type="entry name" value="LysE"/>
    <property type="match status" value="1"/>
</dbReference>
<reference evidence="8 9" key="1">
    <citation type="submission" date="2019-10" db="EMBL/GenBank/DDBJ databases">
        <title>Genome diversity of Sutterella seckii.</title>
        <authorList>
            <person name="Chaplin A.V."/>
            <person name="Sokolova S.R."/>
            <person name="Mosin K.A."/>
            <person name="Ivanova E.L."/>
            <person name="Kochetkova T.O."/>
            <person name="Goltsov A.Y."/>
            <person name="Trofimov D.Y."/>
            <person name="Efimov B.A."/>
        </authorList>
    </citation>
    <scope>NUCLEOTIDE SEQUENCE [LARGE SCALE GENOMIC DNA]</scope>
    <source>
        <strain evidence="8 9">ASD393</strain>
    </source>
</reference>
<dbReference type="PANTHER" id="PTHR30086:SF15">
    <property type="entry name" value="LEUCINE EFFLUX PROTEIN"/>
    <property type="match status" value="1"/>
</dbReference>
<evidence type="ECO:0000256" key="6">
    <source>
        <dbReference type="ARBA" id="ARBA00023136"/>
    </source>
</evidence>
<protein>
    <submittedName>
        <fullName evidence="8">Leucine efflux protein LeuE</fullName>
    </submittedName>
</protein>
<feature type="transmembrane region" description="Helical" evidence="7">
    <location>
        <begin position="44"/>
        <end position="69"/>
    </location>
</feature>
<evidence type="ECO:0000256" key="5">
    <source>
        <dbReference type="ARBA" id="ARBA00022989"/>
    </source>
</evidence>
<evidence type="ECO:0000256" key="2">
    <source>
        <dbReference type="ARBA" id="ARBA00007928"/>
    </source>
</evidence>
<dbReference type="GO" id="GO:0005886">
    <property type="term" value="C:plasma membrane"/>
    <property type="evidence" value="ECO:0007669"/>
    <property type="project" value="UniProtKB-SubCell"/>
</dbReference>
<keyword evidence="4 7" id="KW-0812">Transmembrane</keyword>
<comment type="similarity">
    <text evidence="2">Belongs to the Rht family.</text>
</comment>
<keyword evidence="6 7" id="KW-0472">Membrane</keyword>
<dbReference type="RefSeq" id="WP_152159212.1">
    <property type="nucleotide sequence ID" value="NZ_WEHX01000155.1"/>
</dbReference>
<feature type="transmembrane region" description="Helical" evidence="7">
    <location>
        <begin position="203"/>
        <end position="221"/>
    </location>
</feature>
<evidence type="ECO:0000256" key="1">
    <source>
        <dbReference type="ARBA" id="ARBA00004651"/>
    </source>
</evidence>
<feature type="transmembrane region" description="Helical" evidence="7">
    <location>
        <begin position="166"/>
        <end position="191"/>
    </location>
</feature>
<organism evidence="8 9">
    <name type="scientific">Sutterella seckii</name>
    <dbReference type="NCBI Taxonomy" id="1944635"/>
    <lineage>
        <taxon>Bacteria</taxon>
        <taxon>Pseudomonadati</taxon>
        <taxon>Pseudomonadota</taxon>
        <taxon>Betaproteobacteria</taxon>
        <taxon>Burkholderiales</taxon>
        <taxon>Sutterellaceae</taxon>
        <taxon>Sutterella</taxon>
    </lineage>
</organism>
<gene>
    <name evidence="8" type="primary">leuE</name>
    <name evidence="8" type="ORF">GBM95_11430</name>
</gene>
<keyword evidence="3" id="KW-1003">Cell membrane</keyword>
<dbReference type="PANTHER" id="PTHR30086">
    <property type="entry name" value="ARGININE EXPORTER PROTEIN ARGO"/>
    <property type="match status" value="1"/>
</dbReference>
<dbReference type="GO" id="GO:0015190">
    <property type="term" value="F:L-leucine transmembrane transporter activity"/>
    <property type="evidence" value="ECO:0007669"/>
    <property type="project" value="TreeGrafter"/>
</dbReference>
<feature type="transmembrane region" description="Helical" evidence="7">
    <location>
        <begin position="12"/>
        <end position="32"/>
    </location>
</feature>
<dbReference type="PIRSF" id="PIRSF006324">
    <property type="entry name" value="LeuE"/>
    <property type="match status" value="1"/>
</dbReference>
<comment type="subcellular location">
    <subcellularLocation>
        <location evidence="1">Cell membrane</location>
        <topology evidence="1">Multi-pass membrane protein</topology>
    </subcellularLocation>
</comment>
<evidence type="ECO:0000256" key="7">
    <source>
        <dbReference type="SAM" id="Phobius"/>
    </source>
</evidence>
<evidence type="ECO:0000313" key="9">
    <source>
        <dbReference type="Proteomes" id="UP000430564"/>
    </source>
</evidence>
<accession>A0A6I1EEC4</accession>
<feature type="transmembrane region" description="Helical" evidence="7">
    <location>
        <begin position="132"/>
        <end position="154"/>
    </location>
</feature>
<proteinExistence type="inferred from homology"/>